<accession>A0ACC3BYN3</accession>
<sequence>MPARGTAEHCRGSHRATAPSHGPFMSSAVAHSRRLLPPSLPTRGLEARGPFAGVDSPYRLSGHRVRGVLFKATSSPPSLSSSFPHCSLIHGAPPSAVWSFGHHHPSGGRRCCDRRRDHPPRRGRLFRHPPRRRRHLLWGHERGPLQPHPPPRPVRGHDGRGGRVSHVQRLLPLWRVHPANRQRARVRGQSHYRHPLGLCDGRVPVVWGAGGCGPGHAGRRPVGRLVDGRAVPDAGRAGGVPPPGQQPVLCQGAGAGHGGACGGGDGQWGGRDAGGGQLLGGPGGRRRRLCPAPPRGGHDGGGRAVCGLPPGHCQ</sequence>
<gene>
    <name evidence="1" type="ORF">I4F81_005417</name>
</gene>
<dbReference type="Proteomes" id="UP000798662">
    <property type="component" value="Chromosome 2"/>
</dbReference>
<evidence type="ECO:0000313" key="1">
    <source>
        <dbReference type="EMBL" id="KAK1862850.1"/>
    </source>
</evidence>
<proteinExistence type="predicted"/>
<name>A0ACC3BYN3_PYRYE</name>
<comment type="caution">
    <text evidence="1">The sequence shown here is derived from an EMBL/GenBank/DDBJ whole genome shotgun (WGS) entry which is preliminary data.</text>
</comment>
<dbReference type="EMBL" id="CM020619">
    <property type="protein sequence ID" value="KAK1862850.1"/>
    <property type="molecule type" value="Genomic_DNA"/>
</dbReference>
<protein>
    <submittedName>
        <fullName evidence="1">Uncharacterized protein</fullName>
    </submittedName>
</protein>
<evidence type="ECO:0000313" key="2">
    <source>
        <dbReference type="Proteomes" id="UP000798662"/>
    </source>
</evidence>
<organism evidence="1 2">
    <name type="scientific">Pyropia yezoensis</name>
    <name type="common">Susabi-nori</name>
    <name type="synonym">Porphyra yezoensis</name>
    <dbReference type="NCBI Taxonomy" id="2788"/>
    <lineage>
        <taxon>Eukaryota</taxon>
        <taxon>Rhodophyta</taxon>
        <taxon>Bangiophyceae</taxon>
        <taxon>Bangiales</taxon>
        <taxon>Bangiaceae</taxon>
        <taxon>Pyropia</taxon>
    </lineage>
</organism>
<reference evidence="1" key="1">
    <citation type="submission" date="2019-11" db="EMBL/GenBank/DDBJ databases">
        <title>Nori genome reveals adaptations in red seaweeds to the harsh intertidal environment.</title>
        <authorList>
            <person name="Wang D."/>
            <person name="Mao Y."/>
        </authorList>
    </citation>
    <scope>NUCLEOTIDE SEQUENCE</scope>
    <source>
        <tissue evidence="1">Gametophyte</tissue>
    </source>
</reference>
<keyword evidence="2" id="KW-1185">Reference proteome</keyword>